<proteinExistence type="predicted"/>
<name>A0AAD6SEQ3_9AGAR</name>
<accession>A0AAD6SEQ3</accession>
<keyword evidence="3" id="KW-1185">Reference proteome</keyword>
<sequence length="222" mass="24564">MDATTSLPLDSEVSPTTSRSTLTVSYESPLAENGAAIRHYAIIPFPQTYESGLKLLGKYISSPRPLEANEVTLKSSAKNRNGEWIWANFTPDDWLLVVAPGSEVGLFGKRPLESQSVFWGGQIYLVFGETKDGLTKWSYFNPRQPVHSINRPGSYAEAVEATKQCVRSHILEPGKTLTFYVFKDPASRLTEWLQFPSSTTTDADAWKIFVPLPHGVLGVIAV</sequence>
<evidence type="ECO:0000313" key="3">
    <source>
        <dbReference type="Proteomes" id="UP001218188"/>
    </source>
</evidence>
<dbReference type="Proteomes" id="UP001218188">
    <property type="component" value="Unassembled WGS sequence"/>
</dbReference>
<feature type="region of interest" description="Disordered" evidence="1">
    <location>
        <begin position="1"/>
        <end position="20"/>
    </location>
</feature>
<comment type="caution">
    <text evidence="2">The sequence shown here is derived from an EMBL/GenBank/DDBJ whole genome shotgun (WGS) entry which is preliminary data.</text>
</comment>
<evidence type="ECO:0000256" key="1">
    <source>
        <dbReference type="SAM" id="MobiDB-lite"/>
    </source>
</evidence>
<reference evidence="2" key="1">
    <citation type="submission" date="2023-03" db="EMBL/GenBank/DDBJ databases">
        <title>Massive genome expansion in bonnet fungi (Mycena s.s.) driven by repeated elements and novel gene families across ecological guilds.</title>
        <authorList>
            <consortium name="Lawrence Berkeley National Laboratory"/>
            <person name="Harder C.B."/>
            <person name="Miyauchi S."/>
            <person name="Viragh M."/>
            <person name="Kuo A."/>
            <person name="Thoen E."/>
            <person name="Andreopoulos B."/>
            <person name="Lu D."/>
            <person name="Skrede I."/>
            <person name="Drula E."/>
            <person name="Henrissat B."/>
            <person name="Morin E."/>
            <person name="Kohler A."/>
            <person name="Barry K."/>
            <person name="LaButti K."/>
            <person name="Morin E."/>
            <person name="Salamov A."/>
            <person name="Lipzen A."/>
            <person name="Mereny Z."/>
            <person name="Hegedus B."/>
            <person name="Baldrian P."/>
            <person name="Stursova M."/>
            <person name="Weitz H."/>
            <person name="Taylor A."/>
            <person name="Grigoriev I.V."/>
            <person name="Nagy L.G."/>
            <person name="Martin F."/>
            <person name="Kauserud H."/>
        </authorList>
    </citation>
    <scope>NUCLEOTIDE SEQUENCE</scope>
    <source>
        <strain evidence="2">CBHHK200</strain>
    </source>
</reference>
<dbReference type="AlphaFoldDB" id="A0AAD6SEQ3"/>
<organism evidence="2 3">
    <name type="scientific">Mycena alexandri</name>
    <dbReference type="NCBI Taxonomy" id="1745969"/>
    <lineage>
        <taxon>Eukaryota</taxon>
        <taxon>Fungi</taxon>
        <taxon>Dikarya</taxon>
        <taxon>Basidiomycota</taxon>
        <taxon>Agaricomycotina</taxon>
        <taxon>Agaricomycetes</taxon>
        <taxon>Agaricomycetidae</taxon>
        <taxon>Agaricales</taxon>
        <taxon>Marasmiineae</taxon>
        <taxon>Mycenaceae</taxon>
        <taxon>Mycena</taxon>
    </lineage>
</organism>
<evidence type="ECO:0000313" key="2">
    <source>
        <dbReference type="EMBL" id="KAJ7026584.1"/>
    </source>
</evidence>
<gene>
    <name evidence="2" type="ORF">C8F04DRAFT_1125064</name>
</gene>
<protein>
    <submittedName>
        <fullName evidence="2">Uncharacterized protein</fullName>
    </submittedName>
</protein>
<dbReference type="EMBL" id="JARJCM010000136">
    <property type="protein sequence ID" value="KAJ7026584.1"/>
    <property type="molecule type" value="Genomic_DNA"/>
</dbReference>